<dbReference type="SUPFAM" id="SSF57501">
    <property type="entry name" value="Cystine-knot cytokines"/>
    <property type="match status" value="1"/>
</dbReference>
<dbReference type="PROSITE" id="PS50278">
    <property type="entry name" value="PDGF_2"/>
    <property type="match status" value="1"/>
</dbReference>
<dbReference type="EMBL" id="CALNXK010000004">
    <property type="protein sequence ID" value="CAH3035816.1"/>
    <property type="molecule type" value="Genomic_DNA"/>
</dbReference>
<evidence type="ECO:0000259" key="5">
    <source>
        <dbReference type="PROSITE" id="PS50278"/>
    </source>
</evidence>
<feature type="signal peptide" evidence="4">
    <location>
        <begin position="1"/>
        <end position="16"/>
    </location>
</feature>
<dbReference type="SMART" id="SM00141">
    <property type="entry name" value="PDGF"/>
    <property type="match status" value="1"/>
</dbReference>
<organism evidence="6 7">
    <name type="scientific">Porites lobata</name>
    <dbReference type="NCBI Taxonomy" id="104759"/>
    <lineage>
        <taxon>Eukaryota</taxon>
        <taxon>Metazoa</taxon>
        <taxon>Cnidaria</taxon>
        <taxon>Anthozoa</taxon>
        <taxon>Hexacorallia</taxon>
        <taxon>Scleractinia</taxon>
        <taxon>Fungiina</taxon>
        <taxon>Poritidae</taxon>
        <taxon>Porites</taxon>
    </lineage>
</organism>
<sequence>MKLLLLVCLYIGLGCSTRRPRKNMIPFELRRAMINVTSLDSFFQSLSFEEGYMSSLRNDVRSLNQGKHYTKGILRGRLSDNFDGLPLVILDSAECKARPVAIEVPQPVRQDALYFPFFVTLHRCGGACNGRPFETKCEVQESEDLNLVVNRVAWLSASDKLHELSREITTVRITNHTKCGCKCAIKATDCNNRTERYNENTCRCECKSRSKLCPFNFKWDPLECQCKCNLQSSHRCNKRYQFDEKLCRCVCSGKKCKMPNKVRDPKDCRCKCRKLVCPSGMHHDRRTCQCIGNRRRSSL</sequence>
<dbReference type="Proteomes" id="UP001159405">
    <property type="component" value="Unassembled WGS sequence"/>
</dbReference>
<evidence type="ECO:0000256" key="2">
    <source>
        <dbReference type="ARBA" id="ARBA00023030"/>
    </source>
</evidence>
<reference evidence="6 7" key="1">
    <citation type="submission" date="2022-05" db="EMBL/GenBank/DDBJ databases">
        <authorList>
            <consortium name="Genoscope - CEA"/>
            <person name="William W."/>
        </authorList>
    </citation>
    <scope>NUCLEOTIDE SEQUENCE [LARGE SCALE GENOMIC DNA]</scope>
</reference>
<dbReference type="PROSITE" id="PS51257">
    <property type="entry name" value="PROKAR_LIPOPROTEIN"/>
    <property type="match status" value="1"/>
</dbReference>
<comment type="caution">
    <text evidence="6">The sequence shown here is derived from an EMBL/GenBank/DDBJ whole genome shotgun (WGS) entry which is preliminary data.</text>
</comment>
<keyword evidence="4" id="KW-0732">Signal</keyword>
<comment type="similarity">
    <text evidence="1">Belongs to the PDGF/VEGF growth factor family.</text>
</comment>
<dbReference type="Gene3D" id="2.10.90.10">
    <property type="entry name" value="Cystine-knot cytokines"/>
    <property type="match status" value="1"/>
</dbReference>
<name>A0ABN8MY08_9CNID</name>
<dbReference type="PANTHER" id="PTHR11633">
    <property type="entry name" value="PLATELET-DERIVED GROWTH FACTOR"/>
    <property type="match status" value="1"/>
</dbReference>
<evidence type="ECO:0000313" key="6">
    <source>
        <dbReference type="EMBL" id="CAH3035816.1"/>
    </source>
</evidence>
<evidence type="ECO:0000256" key="3">
    <source>
        <dbReference type="ARBA" id="ARBA00023246"/>
    </source>
</evidence>
<accession>A0ABN8MY08</accession>
<evidence type="ECO:0000256" key="4">
    <source>
        <dbReference type="SAM" id="SignalP"/>
    </source>
</evidence>
<keyword evidence="7" id="KW-1185">Reference proteome</keyword>
<evidence type="ECO:0000256" key="1">
    <source>
        <dbReference type="ARBA" id="ARBA00006686"/>
    </source>
</evidence>
<evidence type="ECO:0000313" key="7">
    <source>
        <dbReference type="Proteomes" id="UP001159405"/>
    </source>
</evidence>
<keyword evidence="3" id="KW-0497">Mitogen</keyword>
<dbReference type="PANTHER" id="PTHR11633:SF1">
    <property type="entry name" value="LD28763P"/>
    <property type="match status" value="1"/>
</dbReference>
<protein>
    <recommendedName>
        <fullName evidence="5">Platelet-derived growth factor (PDGF) family profile domain-containing protein</fullName>
    </recommendedName>
</protein>
<feature type="chain" id="PRO_5046533904" description="Platelet-derived growth factor (PDGF) family profile domain-containing protein" evidence="4">
    <location>
        <begin position="17"/>
        <end position="299"/>
    </location>
</feature>
<dbReference type="InterPro" id="IPR000072">
    <property type="entry name" value="PDGF/VEGF_dom"/>
</dbReference>
<keyword evidence="2" id="KW-0339">Growth factor</keyword>
<feature type="domain" description="Platelet-derived growth factor (PDGF) family profile" evidence="5">
    <location>
        <begin position="93"/>
        <end position="186"/>
    </location>
</feature>
<dbReference type="InterPro" id="IPR029034">
    <property type="entry name" value="Cystine-knot_cytokine"/>
</dbReference>
<proteinExistence type="inferred from homology"/>
<gene>
    <name evidence="6" type="ORF">PLOB_00031184</name>
</gene>